<name>S8FAX6_FOMSC</name>
<dbReference type="EMBL" id="KE504202">
    <property type="protein sequence ID" value="EPS95694.1"/>
    <property type="molecule type" value="Genomic_DNA"/>
</dbReference>
<evidence type="ECO:0000259" key="1">
    <source>
        <dbReference type="Pfam" id="PF12770"/>
    </source>
</evidence>
<dbReference type="InterPro" id="IPR019734">
    <property type="entry name" value="TPR_rpt"/>
</dbReference>
<proteinExistence type="predicted"/>
<dbReference type="eggNOG" id="KOG4626">
    <property type="taxonomic scope" value="Eukaryota"/>
</dbReference>
<feature type="domain" description="CHAT" evidence="1">
    <location>
        <begin position="1022"/>
        <end position="1233"/>
    </location>
</feature>
<protein>
    <recommendedName>
        <fullName evidence="1">CHAT domain-containing protein</fullName>
    </recommendedName>
</protein>
<dbReference type="OrthoDB" id="3169018at2759"/>
<dbReference type="AlphaFoldDB" id="S8FAX6"/>
<evidence type="ECO:0000313" key="2">
    <source>
        <dbReference type="EMBL" id="EPS95694.1"/>
    </source>
</evidence>
<dbReference type="InterPro" id="IPR011990">
    <property type="entry name" value="TPR-like_helical_dom_sf"/>
</dbReference>
<sequence>MPEFSKKFSRLANRLLASRHAISGRRLALAYRGAITWAAYRRYVKSRDRADLDKAIEAFTTLVVLMPDTHPRKAAVLHIRGILLSDRVEHTGAVSDIDEMITTYENAVRLADSHDIPVYLGKLGKGYATRFEETAEFPDADKAIDALTRAVNATTEEGETKADRLCDVGDILLARLQKSGDLADGDRALVSYEHAIQAMPSVDPDLPHYLDNLANAHLVRSEYSHDIRDIDNAITTLLRAVGLTEQGCTPESRPFVLTNLGNAYMKKYGMTDESKDFDHAVQAQQEALGMTADDPTNRVTFLNNLGLVYLTQFKLHEALEDVDQAIAHLQEASVLAKSGHGDLAGCLTNLGDALSRRFARSGSLADIDKAITLHEEAVLASQDDTKAACHCNLGTALLSRFERSQDLSDVDRSVRAHSAAVDLTPERNADIATYLNGLGVACRNRFRLTLDMKDIDDAILNHESALGLLSDEHPERAATLSSLGAAYGARFLYRGDPTSDIDRAITSQSDAVRLTGETSPDRANRLRNLAIAWSQKFDRTGDLIDIGEAILKAEDAVRCTVDDHAALPANLACLAVCLSSRFDRSGELADVDRAITVMEEAVELAPEDSVDKAMCLSGLGYSFMARFERTKDVKDIDQAVHCSDESVRLTPDSQAEDRAISLGNLGRALKHRFDHLKEPKDLDSAVDALQRCLDLTQHDNVDKPHRLGELASAFTARFVCSGERADIDSAITMYEDAVALLPNGHSGESNLLSSLGHALLYEAHIQSAPDDRRAAVRHFRLAAQSPTGLPLDRFRAALEWARLSVAMSDSSEQSYLDGYGLALELLQRVAWVGQTITARHREIAALGNIASEAAAAAITAGNASLAVKWLEQGRSVIWGQLLRLRSPVDELRAHDERLADDLEQVTKALEQTSTRVVYNFPFSPRSLRDPQHMAAEHTWPLDGPIVVVNAHPSRCDALVLRDARSKVEHVPLSLSMERAKDMLYTMRTDLVAANLRVRTSRHAALVLPNGRGSPDTRMADMLGELWDCVVCPVFSHLGIKEIFADDVDPPRLWWCMTGPLAFLPIHAAGLYARLPGEGASGTCVLDHVACSRHRDRDRASILFVSQPDTPGQQPIPNTTEEMRVVRKHALGQARHLPVQCSFLEGRQATIDAVVKGMEEYSWVHFACHGVQNTADPMASAFCLYDGMLKLSSIIGKSLPNAEFAFLSACQTATGDEALPDEAVHLAAGMQLAGPLSLYDELFRHFADADQSRC</sequence>
<dbReference type="STRING" id="743788.S8FAX6"/>
<organism evidence="2 3">
    <name type="scientific">Fomitopsis schrenkii</name>
    <name type="common">Brown rot fungus</name>
    <dbReference type="NCBI Taxonomy" id="2126942"/>
    <lineage>
        <taxon>Eukaryota</taxon>
        <taxon>Fungi</taxon>
        <taxon>Dikarya</taxon>
        <taxon>Basidiomycota</taxon>
        <taxon>Agaricomycotina</taxon>
        <taxon>Agaricomycetes</taxon>
        <taxon>Polyporales</taxon>
        <taxon>Fomitopsis</taxon>
    </lineage>
</organism>
<accession>S8FAX6</accession>
<dbReference type="Proteomes" id="UP000015241">
    <property type="component" value="Unassembled WGS sequence"/>
</dbReference>
<dbReference type="HOGENOM" id="CLU_001305_0_1_1"/>
<dbReference type="SMART" id="SM00028">
    <property type="entry name" value="TPR"/>
    <property type="match status" value="6"/>
</dbReference>
<keyword evidence="3" id="KW-1185">Reference proteome</keyword>
<dbReference type="SUPFAM" id="SSF48452">
    <property type="entry name" value="TPR-like"/>
    <property type="match status" value="3"/>
</dbReference>
<evidence type="ECO:0000313" key="3">
    <source>
        <dbReference type="Proteomes" id="UP000015241"/>
    </source>
</evidence>
<dbReference type="InterPro" id="IPR024983">
    <property type="entry name" value="CHAT_dom"/>
</dbReference>
<dbReference type="Pfam" id="PF12770">
    <property type="entry name" value="CHAT"/>
    <property type="match status" value="1"/>
</dbReference>
<dbReference type="Pfam" id="PF13374">
    <property type="entry name" value="TPR_10"/>
    <property type="match status" value="2"/>
</dbReference>
<dbReference type="PANTHER" id="PTHR19959:SF119">
    <property type="entry name" value="FUNGAL LIPASE-LIKE DOMAIN-CONTAINING PROTEIN"/>
    <property type="match status" value="1"/>
</dbReference>
<reference evidence="2 3" key="1">
    <citation type="journal article" date="2012" name="Science">
        <title>The Paleozoic origin of enzymatic lignin decomposition reconstructed from 31 fungal genomes.</title>
        <authorList>
            <person name="Floudas D."/>
            <person name="Binder M."/>
            <person name="Riley R."/>
            <person name="Barry K."/>
            <person name="Blanchette R.A."/>
            <person name="Henrissat B."/>
            <person name="Martinez A.T."/>
            <person name="Otillar R."/>
            <person name="Spatafora J.W."/>
            <person name="Yadav J.S."/>
            <person name="Aerts A."/>
            <person name="Benoit I."/>
            <person name="Boyd A."/>
            <person name="Carlson A."/>
            <person name="Copeland A."/>
            <person name="Coutinho P.M."/>
            <person name="de Vries R.P."/>
            <person name="Ferreira P."/>
            <person name="Findley K."/>
            <person name="Foster B."/>
            <person name="Gaskell J."/>
            <person name="Glotzer D."/>
            <person name="Gorecki P."/>
            <person name="Heitman J."/>
            <person name="Hesse C."/>
            <person name="Hori C."/>
            <person name="Igarashi K."/>
            <person name="Jurgens J.A."/>
            <person name="Kallen N."/>
            <person name="Kersten P."/>
            <person name="Kohler A."/>
            <person name="Kuees U."/>
            <person name="Kumar T.K.A."/>
            <person name="Kuo A."/>
            <person name="LaButti K."/>
            <person name="Larrondo L.F."/>
            <person name="Lindquist E."/>
            <person name="Ling A."/>
            <person name="Lombard V."/>
            <person name="Lucas S."/>
            <person name="Lundell T."/>
            <person name="Martin R."/>
            <person name="McLaughlin D.J."/>
            <person name="Morgenstern I."/>
            <person name="Morin E."/>
            <person name="Murat C."/>
            <person name="Nagy L.G."/>
            <person name="Nolan M."/>
            <person name="Ohm R.A."/>
            <person name="Patyshakuliyeva A."/>
            <person name="Rokas A."/>
            <person name="Ruiz-Duenas F.J."/>
            <person name="Sabat G."/>
            <person name="Salamov A."/>
            <person name="Samejima M."/>
            <person name="Schmutz J."/>
            <person name="Slot J.C."/>
            <person name="St John F."/>
            <person name="Stenlid J."/>
            <person name="Sun H."/>
            <person name="Sun S."/>
            <person name="Syed K."/>
            <person name="Tsang A."/>
            <person name="Wiebenga A."/>
            <person name="Young D."/>
            <person name="Pisabarro A."/>
            <person name="Eastwood D.C."/>
            <person name="Martin F."/>
            <person name="Cullen D."/>
            <person name="Grigoriev I.V."/>
            <person name="Hibbett D.S."/>
        </authorList>
    </citation>
    <scope>NUCLEOTIDE SEQUENCE</scope>
    <source>
        <strain evidence="3">FP-58527</strain>
    </source>
</reference>
<dbReference type="Gene3D" id="1.25.40.10">
    <property type="entry name" value="Tetratricopeptide repeat domain"/>
    <property type="match status" value="4"/>
</dbReference>
<gene>
    <name evidence="2" type="ORF">FOMPIDRAFT_1043474</name>
</gene>
<dbReference type="InParanoid" id="S8FAX6"/>
<dbReference type="PANTHER" id="PTHR19959">
    <property type="entry name" value="KINESIN LIGHT CHAIN"/>
    <property type="match status" value="1"/>
</dbReference>